<accession>A0AAE4V6C4</accession>
<gene>
    <name evidence="3" type="ORF">R4315_29245</name>
</gene>
<dbReference type="EMBL" id="JAWLUP010000182">
    <property type="protein sequence ID" value="MDV7268608.1"/>
    <property type="molecule type" value="Genomic_DNA"/>
</dbReference>
<dbReference type="InterPro" id="IPR008040">
    <property type="entry name" value="Hydant_A_N"/>
</dbReference>
<dbReference type="Proteomes" id="UP001185863">
    <property type="component" value="Unassembled WGS sequence"/>
</dbReference>
<name>A0AAE4V6C4_9NOCA</name>
<dbReference type="PANTHER" id="PTHR11365">
    <property type="entry name" value="5-OXOPROLINASE RELATED"/>
    <property type="match status" value="1"/>
</dbReference>
<dbReference type="InterPro" id="IPR045079">
    <property type="entry name" value="Oxoprolinase-like"/>
</dbReference>
<dbReference type="AlphaFoldDB" id="A0AAE4V6C4"/>
<feature type="domain" description="Hydantoinase A/oxoprolinase" evidence="1">
    <location>
        <begin position="199"/>
        <end position="482"/>
    </location>
</feature>
<dbReference type="GO" id="GO:0005829">
    <property type="term" value="C:cytosol"/>
    <property type="evidence" value="ECO:0007669"/>
    <property type="project" value="TreeGrafter"/>
</dbReference>
<sequence length="680" mass="72242">MIAVDVGGTFTDVVAWRDGKILTTKVSTDYTEVAGPVLEGAQLLGVEGSDVFNHASTHGLNAVITRKLPKIGFLTTEGHRDILDMGRVWRPAEAILDPHWRRSFGDASRPIVDRYLRRGIRERLTSDGSVLFELDEEQARAELEVLRRCDVTGVAICLINAYVNPAHEIRLRELVSEVLGDVPCSISSEVSPLAKEYARASTTVIDTLMKIIYTKYSASLGEGLTELGFTGQLNFADCAATLVPASRAMDLPFRIVFSGPAAGTVACAHFGDLIGENDLLCADVGGTSCDISVVTGGAPFVNTSFELEHDLVVNALANDISSIGAGGGSIVAIGQSGEVLVGPDSARAQPGPACYGRGGTVPTTTDTCLMIGIIEPAGFAGGELDLDIAASERAFEGLDTDFSLAQRVRYAYEMAVNNMAEGVFNVAIKNGVDPRDYSLVAFGAAGPMLLPAVLDTVHCKQVIVPPNPGLFSAIGLLAADQVFTVNRSAYLLLSPDKASSIDAVFAEMEAQLREQVGDTTAVTFLRSMDAHLVGQSWDTPFVPVPDGVIDADAVATMVTSFHDTYESRSGNRFEAMPVEGVTFRIRAVVETSKIEFPRVPARGADESLLPVRTTTLRFLGDIDGGGDGAQEAHVYGRSTLRAGDVLSGPIIIDEGLSTTHVGTGQQATVGEYGELIIRRK</sequence>
<evidence type="ECO:0000313" key="4">
    <source>
        <dbReference type="Proteomes" id="UP001185863"/>
    </source>
</evidence>
<evidence type="ECO:0000259" key="1">
    <source>
        <dbReference type="Pfam" id="PF01968"/>
    </source>
</evidence>
<reference evidence="3" key="1">
    <citation type="submission" date="2023-10" db="EMBL/GenBank/DDBJ databases">
        <title>Development of a sustainable strategy for remediation of hydrocarbon-contaminated territories based on the waste exchange concept.</title>
        <authorList>
            <person name="Krivoruchko A."/>
        </authorList>
    </citation>
    <scope>NUCLEOTIDE SEQUENCE</scope>
    <source>
        <strain evidence="3">IEGM 68</strain>
    </source>
</reference>
<dbReference type="InterPro" id="IPR043129">
    <property type="entry name" value="ATPase_NBD"/>
</dbReference>
<dbReference type="SUPFAM" id="SSF53067">
    <property type="entry name" value="Actin-like ATPase domain"/>
    <property type="match status" value="1"/>
</dbReference>
<protein>
    <submittedName>
        <fullName evidence="3">Hydantoinase/oxoprolinase family protein</fullName>
    </submittedName>
</protein>
<dbReference type="PANTHER" id="PTHR11365:SF23">
    <property type="entry name" value="HYPOTHETICAL 5-OXOPROLINASE (EUROFUNG)-RELATED"/>
    <property type="match status" value="1"/>
</dbReference>
<dbReference type="InterPro" id="IPR002821">
    <property type="entry name" value="Hydantoinase_A"/>
</dbReference>
<evidence type="ECO:0000313" key="3">
    <source>
        <dbReference type="EMBL" id="MDV7268608.1"/>
    </source>
</evidence>
<comment type="caution">
    <text evidence="3">The sequence shown here is derived from an EMBL/GenBank/DDBJ whole genome shotgun (WGS) entry which is preliminary data.</text>
</comment>
<dbReference type="Pfam" id="PF01968">
    <property type="entry name" value="Hydantoinase_A"/>
    <property type="match status" value="1"/>
</dbReference>
<dbReference type="RefSeq" id="WP_317756804.1">
    <property type="nucleotide sequence ID" value="NZ_JAWLUP010000182.1"/>
</dbReference>
<organism evidence="3 4">
    <name type="scientific">Rhodococcus oxybenzonivorans</name>
    <dbReference type="NCBI Taxonomy" id="1990687"/>
    <lineage>
        <taxon>Bacteria</taxon>
        <taxon>Bacillati</taxon>
        <taxon>Actinomycetota</taxon>
        <taxon>Actinomycetes</taxon>
        <taxon>Mycobacteriales</taxon>
        <taxon>Nocardiaceae</taxon>
        <taxon>Rhodococcus</taxon>
    </lineage>
</organism>
<evidence type="ECO:0000259" key="2">
    <source>
        <dbReference type="Pfam" id="PF05378"/>
    </source>
</evidence>
<dbReference type="GO" id="GO:0017168">
    <property type="term" value="F:5-oxoprolinase (ATP-hydrolyzing) activity"/>
    <property type="evidence" value="ECO:0007669"/>
    <property type="project" value="TreeGrafter"/>
</dbReference>
<proteinExistence type="predicted"/>
<dbReference type="GO" id="GO:0006749">
    <property type="term" value="P:glutathione metabolic process"/>
    <property type="evidence" value="ECO:0007669"/>
    <property type="project" value="TreeGrafter"/>
</dbReference>
<dbReference type="Pfam" id="PF05378">
    <property type="entry name" value="Hydant_A_N"/>
    <property type="match status" value="1"/>
</dbReference>
<feature type="domain" description="Hydantoinase/oxoprolinase N-terminal" evidence="2">
    <location>
        <begin position="2"/>
        <end position="178"/>
    </location>
</feature>